<reference evidence="5" key="3">
    <citation type="submission" date="2015-06" db="UniProtKB">
        <authorList>
            <consortium name="EnsemblMetazoa"/>
        </authorList>
    </citation>
    <scope>IDENTIFICATION</scope>
</reference>
<gene>
    <name evidence="4" type="ORF">CAPTEDRAFT_26081</name>
</gene>
<sequence>EMVDLLIEYGAEVNAVDEDLTTPLNCASMKRTESAFMKPLQHRYDFHHNDENKVTAIPDEVMNIEDYGALHEIVDMGVDLNTVNNDGDTALHCTLRYMRDEEAMERIAVMFIEKGADVNAENNERITPLMIASIWGLSGTANVLLSHQADPNAVDDKGNAPLHYVIQNRHIDIVDLLIGFG</sequence>
<dbReference type="OrthoDB" id="19174at2759"/>
<dbReference type="EMBL" id="AMQN01004203">
    <property type="status" value="NOT_ANNOTATED_CDS"/>
    <property type="molecule type" value="Genomic_DNA"/>
</dbReference>
<dbReference type="Gene3D" id="1.25.40.20">
    <property type="entry name" value="Ankyrin repeat-containing domain"/>
    <property type="match status" value="2"/>
</dbReference>
<feature type="repeat" description="ANK" evidence="3">
    <location>
        <begin position="157"/>
        <end position="181"/>
    </location>
</feature>
<dbReference type="EMBL" id="KB292835">
    <property type="protein sequence ID" value="ELU16928.1"/>
    <property type="molecule type" value="Genomic_DNA"/>
</dbReference>
<dbReference type="EMBL" id="AMQN01004204">
    <property type="status" value="NOT_ANNOTATED_CDS"/>
    <property type="molecule type" value="Genomic_DNA"/>
</dbReference>
<accession>R7VDJ9</accession>
<dbReference type="PANTHER" id="PTHR24189">
    <property type="entry name" value="MYOTROPHIN"/>
    <property type="match status" value="1"/>
</dbReference>
<keyword evidence="2 3" id="KW-0040">ANK repeat</keyword>
<feature type="repeat" description="ANK" evidence="3">
    <location>
        <begin position="1"/>
        <end position="18"/>
    </location>
</feature>
<dbReference type="EnsemblMetazoa" id="CapteT26081">
    <property type="protein sequence ID" value="CapteP26081"/>
    <property type="gene ID" value="CapteG26081"/>
</dbReference>
<dbReference type="STRING" id="283909.R7VDJ9"/>
<dbReference type="InterPro" id="IPR050745">
    <property type="entry name" value="Multifunctional_regulatory"/>
</dbReference>
<keyword evidence="1" id="KW-0677">Repeat</keyword>
<proteinExistence type="predicted"/>
<evidence type="ECO:0000256" key="1">
    <source>
        <dbReference type="ARBA" id="ARBA00022737"/>
    </source>
</evidence>
<dbReference type="HOGENOM" id="CLU_1745094_0_0_1"/>
<feature type="non-terminal residue" evidence="4">
    <location>
        <position position="1"/>
    </location>
</feature>
<dbReference type="Pfam" id="PF12796">
    <property type="entry name" value="Ank_2"/>
    <property type="match status" value="1"/>
</dbReference>
<dbReference type="InterPro" id="IPR036770">
    <property type="entry name" value="Ankyrin_rpt-contain_sf"/>
</dbReference>
<dbReference type="PROSITE" id="PS50088">
    <property type="entry name" value="ANK_REPEAT"/>
    <property type="match status" value="3"/>
</dbReference>
<name>R7VDJ9_CAPTE</name>
<organism evidence="4">
    <name type="scientific">Capitella teleta</name>
    <name type="common">Polychaete worm</name>
    <dbReference type="NCBI Taxonomy" id="283909"/>
    <lineage>
        <taxon>Eukaryota</taxon>
        <taxon>Metazoa</taxon>
        <taxon>Spiralia</taxon>
        <taxon>Lophotrochozoa</taxon>
        <taxon>Annelida</taxon>
        <taxon>Polychaeta</taxon>
        <taxon>Sedentaria</taxon>
        <taxon>Scolecida</taxon>
        <taxon>Capitellidae</taxon>
        <taxon>Capitella</taxon>
    </lineage>
</organism>
<dbReference type="PROSITE" id="PS50297">
    <property type="entry name" value="ANK_REP_REGION"/>
    <property type="match status" value="1"/>
</dbReference>
<evidence type="ECO:0000256" key="3">
    <source>
        <dbReference type="PROSITE-ProRule" id="PRU00023"/>
    </source>
</evidence>
<evidence type="ECO:0000313" key="4">
    <source>
        <dbReference type="EMBL" id="ELU16928.1"/>
    </source>
</evidence>
<keyword evidence="6" id="KW-1185">Reference proteome</keyword>
<reference evidence="4 6" key="2">
    <citation type="journal article" date="2013" name="Nature">
        <title>Insights into bilaterian evolution from three spiralian genomes.</title>
        <authorList>
            <person name="Simakov O."/>
            <person name="Marletaz F."/>
            <person name="Cho S.J."/>
            <person name="Edsinger-Gonzales E."/>
            <person name="Havlak P."/>
            <person name="Hellsten U."/>
            <person name="Kuo D.H."/>
            <person name="Larsson T."/>
            <person name="Lv J."/>
            <person name="Arendt D."/>
            <person name="Savage R."/>
            <person name="Osoegawa K."/>
            <person name="de Jong P."/>
            <person name="Grimwood J."/>
            <person name="Chapman J.A."/>
            <person name="Shapiro H."/>
            <person name="Aerts A."/>
            <person name="Otillar R.P."/>
            <person name="Terry A.Y."/>
            <person name="Boore J.L."/>
            <person name="Grigoriev I.V."/>
            <person name="Lindberg D.R."/>
            <person name="Seaver E.C."/>
            <person name="Weisblat D.A."/>
            <person name="Putnam N.H."/>
            <person name="Rokhsar D.S."/>
        </authorList>
    </citation>
    <scope>NUCLEOTIDE SEQUENCE</scope>
    <source>
        <strain evidence="4 6">I ESC-2004</strain>
    </source>
</reference>
<evidence type="ECO:0000256" key="2">
    <source>
        <dbReference type="ARBA" id="ARBA00023043"/>
    </source>
</evidence>
<dbReference type="SMART" id="SM00248">
    <property type="entry name" value="ANK"/>
    <property type="match status" value="3"/>
</dbReference>
<dbReference type="PANTHER" id="PTHR24189:SF50">
    <property type="entry name" value="ANKYRIN REPEAT AND SOCS BOX PROTEIN 2"/>
    <property type="match status" value="1"/>
</dbReference>
<dbReference type="AlphaFoldDB" id="R7VDJ9"/>
<dbReference type="InterPro" id="IPR002110">
    <property type="entry name" value="Ankyrin_rpt"/>
</dbReference>
<reference evidence="6" key="1">
    <citation type="submission" date="2012-12" db="EMBL/GenBank/DDBJ databases">
        <authorList>
            <person name="Hellsten U."/>
            <person name="Grimwood J."/>
            <person name="Chapman J.A."/>
            <person name="Shapiro H."/>
            <person name="Aerts A."/>
            <person name="Otillar R.P."/>
            <person name="Terry A.Y."/>
            <person name="Boore J.L."/>
            <person name="Simakov O."/>
            <person name="Marletaz F."/>
            <person name="Cho S.-J."/>
            <person name="Edsinger-Gonzales E."/>
            <person name="Havlak P."/>
            <person name="Kuo D.-H."/>
            <person name="Larsson T."/>
            <person name="Lv J."/>
            <person name="Arendt D."/>
            <person name="Savage R."/>
            <person name="Osoegawa K."/>
            <person name="de Jong P."/>
            <person name="Lindberg D.R."/>
            <person name="Seaver E.C."/>
            <person name="Weisblat D.A."/>
            <person name="Putnam N.H."/>
            <person name="Grigoriev I.V."/>
            <person name="Rokhsar D.S."/>
        </authorList>
    </citation>
    <scope>NUCLEOTIDE SEQUENCE</scope>
    <source>
        <strain evidence="6">I ESC-2004</strain>
    </source>
</reference>
<protein>
    <submittedName>
        <fullName evidence="4 5">Uncharacterized protein</fullName>
    </submittedName>
</protein>
<evidence type="ECO:0000313" key="5">
    <source>
        <dbReference type="EnsemblMetazoa" id="CapteP26081"/>
    </source>
</evidence>
<dbReference type="Proteomes" id="UP000014760">
    <property type="component" value="Unassembled WGS sequence"/>
</dbReference>
<dbReference type="SUPFAM" id="SSF48403">
    <property type="entry name" value="Ankyrin repeat"/>
    <property type="match status" value="1"/>
</dbReference>
<feature type="non-terminal residue" evidence="4">
    <location>
        <position position="181"/>
    </location>
</feature>
<evidence type="ECO:0000313" key="6">
    <source>
        <dbReference type="Proteomes" id="UP000014760"/>
    </source>
</evidence>
<feature type="repeat" description="ANK" evidence="3">
    <location>
        <begin position="86"/>
        <end position="123"/>
    </location>
</feature>